<gene>
    <name evidence="2" type="ORF">LshimejAT787_0100260</name>
</gene>
<proteinExistence type="predicted"/>
<organism evidence="2 3">
    <name type="scientific">Lyophyllum shimeji</name>
    <name type="common">Hon-shimeji</name>
    <name type="synonym">Tricholoma shimeji</name>
    <dbReference type="NCBI Taxonomy" id="47721"/>
    <lineage>
        <taxon>Eukaryota</taxon>
        <taxon>Fungi</taxon>
        <taxon>Dikarya</taxon>
        <taxon>Basidiomycota</taxon>
        <taxon>Agaricomycotina</taxon>
        <taxon>Agaricomycetes</taxon>
        <taxon>Agaricomycetidae</taxon>
        <taxon>Agaricales</taxon>
        <taxon>Tricholomatineae</taxon>
        <taxon>Lyophyllaceae</taxon>
        <taxon>Lyophyllum</taxon>
    </lineage>
</organism>
<dbReference type="EMBL" id="BRPK01000001">
    <property type="protein sequence ID" value="GLB33141.1"/>
    <property type="molecule type" value="Genomic_DNA"/>
</dbReference>
<comment type="caution">
    <text evidence="2">The sequence shown here is derived from an EMBL/GenBank/DDBJ whole genome shotgun (WGS) entry which is preliminary data.</text>
</comment>
<name>A0A9P3PCA9_LYOSH</name>
<evidence type="ECO:0000313" key="3">
    <source>
        <dbReference type="Proteomes" id="UP001063166"/>
    </source>
</evidence>
<accession>A0A9P3PCA9</accession>
<protein>
    <submittedName>
        <fullName evidence="2">Uncharacterized protein</fullName>
    </submittedName>
</protein>
<evidence type="ECO:0000313" key="2">
    <source>
        <dbReference type="EMBL" id="GLB33141.1"/>
    </source>
</evidence>
<evidence type="ECO:0000256" key="1">
    <source>
        <dbReference type="SAM" id="Phobius"/>
    </source>
</evidence>
<sequence>MSLAPSLRLLRIVNVCGLVPFVGIWPGSFILSLLRNFPKTAPTESENLWQTSPWLFTCIPRSRARKKTKRRGCLEDSVGDDVPGASVTGLAYSVESSTCLNALSKAGDERVFNMEWATHERTGKSCTSTPSSKGSNRCQVLIIYRTLVTNTFRQSIWFGPLLRLGKMCRRDLPSASFHIATGRNLSARKLAPVATSAFCYSMAWHAGSGKCLFVILTPHNTPYNSSTIGLVYLRVPCLSSRALHSLRLS</sequence>
<feature type="transmembrane region" description="Helical" evidence="1">
    <location>
        <begin position="12"/>
        <end position="34"/>
    </location>
</feature>
<keyword evidence="3" id="KW-1185">Reference proteome</keyword>
<dbReference type="Proteomes" id="UP001063166">
    <property type="component" value="Unassembled WGS sequence"/>
</dbReference>
<reference evidence="2" key="1">
    <citation type="submission" date="2022-07" db="EMBL/GenBank/DDBJ databases">
        <title>The genome of Lyophyllum shimeji provides insight into the initial evolution of ectomycorrhizal fungal genome.</title>
        <authorList>
            <person name="Kobayashi Y."/>
            <person name="Shibata T."/>
            <person name="Hirakawa H."/>
            <person name="Shigenobu S."/>
            <person name="Nishiyama T."/>
            <person name="Yamada A."/>
            <person name="Hasebe M."/>
            <person name="Kawaguchi M."/>
        </authorList>
    </citation>
    <scope>NUCLEOTIDE SEQUENCE</scope>
    <source>
        <strain evidence="2">AT787</strain>
    </source>
</reference>
<dbReference type="AlphaFoldDB" id="A0A9P3PCA9"/>
<keyword evidence="1" id="KW-0472">Membrane</keyword>
<keyword evidence="1" id="KW-1133">Transmembrane helix</keyword>
<keyword evidence="1" id="KW-0812">Transmembrane</keyword>